<evidence type="ECO:0000313" key="2">
    <source>
        <dbReference type="EMBL" id="KZO98775.1"/>
    </source>
</evidence>
<gene>
    <name evidence="2" type="ORF">CALVIDRAFT_417826</name>
</gene>
<dbReference type="Proteomes" id="UP000076738">
    <property type="component" value="Unassembled WGS sequence"/>
</dbReference>
<feature type="compositionally biased region" description="Basic and acidic residues" evidence="1">
    <location>
        <begin position="1"/>
        <end position="10"/>
    </location>
</feature>
<proteinExistence type="predicted"/>
<dbReference type="AlphaFoldDB" id="A0A167PGW0"/>
<sequence length="152" mass="16966">MTSFIFEEHGNSSFSPKQIGGRYRKQLKTQMHDRASTTNNCARGQDRSESPNAMGNAPLGALRARQQQSETDRHPGAPPCVSDLWSPDFFRSFSCRWRGETLPDGGCAGVGPGHHHAQSCRSKHNQVVWRLTFSQVQSRHLLQPQLQSTPVP</sequence>
<organism evidence="2 3">
    <name type="scientific">Calocera viscosa (strain TUFC12733)</name>
    <dbReference type="NCBI Taxonomy" id="1330018"/>
    <lineage>
        <taxon>Eukaryota</taxon>
        <taxon>Fungi</taxon>
        <taxon>Dikarya</taxon>
        <taxon>Basidiomycota</taxon>
        <taxon>Agaricomycotina</taxon>
        <taxon>Dacrymycetes</taxon>
        <taxon>Dacrymycetales</taxon>
        <taxon>Dacrymycetaceae</taxon>
        <taxon>Calocera</taxon>
    </lineage>
</organism>
<accession>A0A167PGW0</accession>
<dbReference type="EMBL" id="KV417274">
    <property type="protein sequence ID" value="KZO98775.1"/>
    <property type="molecule type" value="Genomic_DNA"/>
</dbReference>
<name>A0A167PGW0_CALVF</name>
<feature type="region of interest" description="Disordered" evidence="1">
    <location>
        <begin position="1"/>
        <end position="81"/>
    </location>
</feature>
<reference evidence="2 3" key="1">
    <citation type="journal article" date="2016" name="Mol. Biol. Evol.">
        <title>Comparative Genomics of Early-Diverging Mushroom-Forming Fungi Provides Insights into the Origins of Lignocellulose Decay Capabilities.</title>
        <authorList>
            <person name="Nagy L.G."/>
            <person name="Riley R."/>
            <person name="Tritt A."/>
            <person name="Adam C."/>
            <person name="Daum C."/>
            <person name="Floudas D."/>
            <person name="Sun H."/>
            <person name="Yadav J.S."/>
            <person name="Pangilinan J."/>
            <person name="Larsson K.H."/>
            <person name="Matsuura K."/>
            <person name="Barry K."/>
            <person name="Labutti K."/>
            <person name="Kuo R."/>
            <person name="Ohm R.A."/>
            <person name="Bhattacharya S.S."/>
            <person name="Shirouzu T."/>
            <person name="Yoshinaga Y."/>
            <person name="Martin F.M."/>
            <person name="Grigoriev I.V."/>
            <person name="Hibbett D.S."/>
        </authorList>
    </citation>
    <scope>NUCLEOTIDE SEQUENCE [LARGE SCALE GENOMIC DNA]</scope>
    <source>
        <strain evidence="2 3">TUFC12733</strain>
    </source>
</reference>
<protein>
    <submittedName>
        <fullName evidence="2">Uncharacterized protein</fullName>
    </submittedName>
</protein>
<evidence type="ECO:0000256" key="1">
    <source>
        <dbReference type="SAM" id="MobiDB-lite"/>
    </source>
</evidence>
<evidence type="ECO:0000313" key="3">
    <source>
        <dbReference type="Proteomes" id="UP000076738"/>
    </source>
</evidence>
<keyword evidence="3" id="KW-1185">Reference proteome</keyword>